<evidence type="ECO:0000256" key="2">
    <source>
        <dbReference type="ARBA" id="ARBA00022448"/>
    </source>
</evidence>
<dbReference type="GO" id="GO:0098796">
    <property type="term" value="C:membrane protein complex"/>
    <property type="evidence" value="ECO:0007669"/>
    <property type="project" value="UniProtKB-ARBA"/>
</dbReference>
<comment type="similarity">
    <text evidence="1">Belongs to the ABC transporter superfamily.</text>
</comment>
<evidence type="ECO:0000256" key="3">
    <source>
        <dbReference type="ARBA" id="ARBA00022741"/>
    </source>
</evidence>
<keyword evidence="7" id="KW-1185">Reference proteome</keyword>
<accession>K8DZP0</accession>
<evidence type="ECO:0000313" key="6">
    <source>
        <dbReference type="EMBL" id="CCO08597.1"/>
    </source>
</evidence>
<evidence type="ECO:0000256" key="4">
    <source>
        <dbReference type="ARBA" id="ARBA00022840"/>
    </source>
</evidence>
<keyword evidence="4 6" id="KW-0067">ATP-binding</keyword>
<dbReference type="PANTHER" id="PTHR42798:SF2">
    <property type="entry name" value="ABC TRANSPORTER ATP-BINDING PROTEIN MG467-RELATED"/>
    <property type="match status" value="1"/>
</dbReference>
<keyword evidence="2" id="KW-0813">Transport</keyword>
<sequence>MMSKMPLLRLQQVSRRFVMGEVTVQALKETSLEIYPGELLVILGPSGSGKSTLLNIIGGMDAPSTGDLFFAGENLSRANEARLTRYRREQVGFVFQFYNLISDLTARENVELAAHLVTDPLPVDEVLREVGLINRQHHFPSQLSGGEQQRVAIARAAVKKPQLLLCDEPTGALDQQTGRRILDLLSRINRRYGSTVVIVTHNTVIGRLAQRTVRMGSGSILEIAVNPSPLPPERIDW</sequence>
<organism evidence="6 7">
    <name type="scientific">Desulforamulus hydrothermalis Lam5 = DSM 18033</name>
    <dbReference type="NCBI Taxonomy" id="1121428"/>
    <lineage>
        <taxon>Bacteria</taxon>
        <taxon>Bacillati</taxon>
        <taxon>Bacillota</taxon>
        <taxon>Clostridia</taxon>
        <taxon>Eubacteriales</taxon>
        <taxon>Peptococcaceae</taxon>
        <taxon>Desulforamulus</taxon>
    </lineage>
</organism>
<evidence type="ECO:0000259" key="5">
    <source>
        <dbReference type="PROSITE" id="PS50893"/>
    </source>
</evidence>
<feature type="domain" description="ABC transporter" evidence="5">
    <location>
        <begin position="8"/>
        <end position="237"/>
    </location>
</feature>
<dbReference type="CDD" id="cd03255">
    <property type="entry name" value="ABC_MJ0796_LolCDE_FtsE"/>
    <property type="match status" value="1"/>
</dbReference>
<evidence type="ECO:0000313" key="7">
    <source>
        <dbReference type="Proteomes" id="UP000009315"/>
    </source>
</evidence>
<reference evidence="6 7" key="1">
    <citation type="journal article" date="2013" name="Genome Announc.">
        <title>Genome Sequence of the Sulfate-Reducing Bacterium Desulfotomaculum hydrothermale Lam5(T).</title>
        <authorList>
            <person name="Amin O."/>
            <person name="Fardeau M.L."/>
            <person name="Valette O."/>
            <person name="Hirschler-Rea A."/>
            <person name="Barbe V."/>
            <person name="Medigue C."/>
            <person name="Vacherie B."/>
            <person name="Ollivier B."/>
            <person name="Bertin P.N."/>
            <person name="Dolla A."/>
        </authorList>
    </citation>
    <scope>NUCLEOTIDE SEQUENCE [LARGE SCALE GENOMIC DNA]</scope>
    <source>
        <strain evidence="7">Lam5 / DSM 18033</strain>
    </source>
</reference>
<protein>
    <submittedName>
        <fullName evidence="6">Putative transporter subunit: ATP-binding component of ABC superfamily</fullName>
    </submittedName>
</protein>
<dbReference type="SUPFAM" id="SSF52540">
    <property type="entry name" value="P-loop containing nucleoside triphosphate hydrolases"/>
    <property type="match status" value="1"/>
</dbReference>
<dbReference type="AlphaFoldDB" id="K8DZP0"/>
<dbReference type="PROSITE" id="PS00211">
    <property type="entry name" value="ABC_TRANSPORTER_1"/>
    <property type="match status" value="1"/>
</dbReference>
<keyword evidence="3" id="KW-0547">Nucleotide-binding</keyword>
<dbReference type="InterPro" id="IPR003593">
    <property type="entry name" value="AAA+_ATPase"/>
</dbReference>
<proteinExistence type="inferred from homology"/>
<dbReference type="InterPro" id="IPR003439">
    <property type="entry name" value="ABC_transporter-like_ATP-bd"/>
</dbReference>
<dbReference type="STRING" id="1121428.DESHY_40147"/>
<dbReference type="Pfam" id="PF00005">
    <property type="entry name" value="ABC_tran"/>
    <property type="match status" value="1"/>
</dbReference>
<dbReference type="InterPro" id="IPR017911">
    <property type="entry name" value="MacB-like_ATP-bd"/>
</dbReference>
<dbReference type="EMBL" id="CAOS01000011">
    <property type="protein sequence ID" value="CCO08597.1"/>
    <property type="molecule type" value="Genomic_DNA"/>
</dbReference>
<dbReference type="GO" id="GO:0005524">
    <property type="term" value="F:ATP binding"/>
    <property type="evidence" value="ECO:0007669"/>
    <property type="project" value="UniProtKB-KW"/>
</dbReference>
<dbReference type="PANTHER" id="PTHR42798">
    <property type="entry name" value="LIPOPROTEIN-RELEASING SYSTEM ATP-BINDING PROTEIN LOLD"/>
    <property type="match status" value="1"/>
</dbReference>
<dbReference type="Gene3D" id="3.40.50.300">
    <property type="entry name" value="P-loop containing nucleotide triphosphate hydrolases"/>
    <property type="match status" value="1"/>
</dbReference>
<gene>
    <name evidence="6" type="primary">ybbA</name>
    <name evidence="6" type="ORF">DESHY_40147</name>
</gene>
<dbReference type="GO" id="GO:0016887">
    <property type="term" value="F:ATP hydrolysis activity"/>
    <property type="evidence" value="ECO:0007669"/>
    <property type="project" value="InterPro"/>
</dbReference>
<dbReference type="SMART" id="SM00382">
    <property type="entry name" value="AAA"/>
    <property type="match status" value="1"/>
</dbReference>
<dbReference type="FunFam" id="3.40.50.300:FF:000032">
    <property type="entry name" value="Export ABC transporter ATP-binding protein"/>
    <property type="match status" value="1"/>
</dbReference>
<evidence type="ECO:0000256" key="1">
    <source>
        <dbReference type="ARBA" id="ARBA00005417"/>
    </source>
</evidence>
<dbReference type="InterPro" id="IPR017871">
    <property type="entry name" value="ABC_transporter-like_CS"/>
</dbReference>
<name>K8DZP0_9FIRM</name>
<dbReference type="eggNOG" id="COG1136">
    <property type="taxonomic scope" value="Bacteria"/>
</dbReference>
<dbReference type="GO" id="GO:0022857">
    <property type="term" value="F:transmembrane transporter activity"/>
    <property type="evidence" value="ECO:0007669"/>
    <property type="project" value="UniProtKB-ARBA"/>
</dbReference>
<dbReference type="InterPro" id="IPR027417">
    <property type="entry name" value="P-loop_NTPase"/>
</dbReference>
<dbReference type="PROSITE" id="PS50893">
    <property type="entry name" value="ABC_TRANSPORTER_2"/>
    <property type="match status" value="1"/>
</dbReference>
<comment type="caution">
    <text evidence="6">The sequence shown here is derived from an EMBL/GenBank/DDBJ whole genome shotgun (WGS) entry which is preliminary data.</text>
</comment>
<dbReference type="Proteomes" id="UP000009315">
    <property type="component" value="Unassembled WGS sequence"/>
</dbReference>